<comment type="caution">
    <text evidence="1">The sequence shown here is derived from an EMBL/GenBank/DDBJ whole genome shotgun (WGS) entry which is preliminary data.</text>
</comment>
<evidence type="ECO:0000313" key="1">
    <source>
        <dbReference type="EMBL" id="MFD2463344.1"/>
    </source>
</evidence>
<proteinExistence type="predicted"/>
<protein>
    <submittedName>
        <fullName evidence="1">Uncharacterized protein</fullName>
    </submittedName>
</protein>
<dbReference type="EMBL" id="JBHUKU010000020">
    <property type="protein sequence ID" value="MFD2463344.1"/>
    <property type="molecule type" value="Genomic_DNA"/>
</dbReference>
<keyword evidence="2" id="KW-1185">Reference proteome</keyword>
<name>A0ABW5GR96_9PSEU</name>
<dbReference type="Proteomes" id="UP001597419">
    <property type="component" value="Unassembled WGS sequence"/>
</dbReference>
<sequence length="55" mass="5839">MSETATPPGRLRDRAYHALTLVPAVLLLPAAFASARAEALWRMPHPGAAITSRSA</sequence>
<reference evidence="2" key="1">
    <citation type="journal article" date="2019" name="Int. J. Syst. Evol. Microbiol.">
        <title>The Global Catalogue of Microorganisms (GCM) 10K type strain sequencing project: providing services to taxonomists for standard genome sequencing and annotation.</title>
        <authorList>
            <consortium name="The Broad Institute Genomics Platform"/>
            <consortium name="The Broad Institute Genome Sequencing Center for Infectious Disease"/>
            <person name="Wu L."/>
            <person name="Ma J."/>
        </authorList>
    </citation>
    <scope>NUCLEOTIDE SEQUENCE [LARGE SCALE GENOMIC DNA]</scope>
    <source>
        <strain evidence="2">CGMCC 4.7643</strain>
    </source>
</reference>
<organism evidence="1 2">
    <name type="scientific">Amycolatopsis samaneae</name>
    <dbReference type="NCBI Taxonomy" id="664691"/>
    <lineage>
        <taxon>Bacteria</taxon>
        <taxon>Bacillati</taxon>
        <taxon>Actinomycetota</taxon>
        <taxon>Actinomycetes</taxon>
        <taxon>Pseudonocardiales</taxon>
        <taxon>Pseudonocardiaceae</taxon>
        <taxon>Amycolatopsis</taxon>
    </lineage>
</organism>
<accession>A0ABW5GR96</accession>
<evidence type="ECO:0000313" key="2">
    <source>
        <dbReference type="Proteomes" id="UP001597419"/>
    </source>
</evidence>
<dbReference type="RefSeq" id="WP_345391720.1">
    <property type="nucleotide sequence ID" value="NZ_BAABHG010000005.1"/>
</dbReference>
<gene>
    <name evidence="1" type="ORF">ACFSYJ_32355</name>
</gene>